<sequence length="158" mass="18734">MDLIKVKIPHFLGNGGPNDYCDLEMKVEKKLNVLIWNEIAIQIRGMRKTLIKSWDELKREIREIFVPSFYTRDHFVKLEKNVTRSKRDIQYIIELHKYISLSTLVHQASKDELQLKRHGKRTYPITSSNWKGKERRDKLLKRDKSPKKGSAPFKGQKD</sequence>
<organism evidence="2 3">
    <name type="scientific">Mucuna pruriens</name>
    <name type="common">Velvet bean</name>
    <name type="synonym">Dolichos pruriens</name>
    <dbReference type="NCBI Taxonomy" id="157652"/>
    <lineage>
        <taxon>Eukaryota</taxon>
        <taxon>Viridiplantae</taxon>
        <taxon>Streptophyta</taxon>
        <taxon>Embryophyta</taxon>
        <taxon>Tracheophyta</taxon>
        <taxon>Spermatophyta</taxon>
        <taxon>Magnoliopsida</taxon>
        <taxon>eudicotyledons</taxon>
        <taxon>Gunneridae</taxon>
        <taxon>Pentapetalae</taxon>
        <taxon>rosids</taxon>
        <taxon>fabids</taxon>
        <taxon>Fabales</taxon>
        <taxon>Fabaceae</taxon>
        <taxon>Papilionoideae</taxon>
        <taxon>50 kb inversion clade</taxon>
        <taxon>NPAAA clade</taxon>
        <taxon>indigoferoid/millettioid clade</taxon>
        <taxon>Phaseoleae</taxon>
        <taxon>Mucuna</taxon>
    </lineage>
</organism>
<evidence type="ECO:0000313" key="3">
    <source>
        <dbReference type="Proteomes" id="UP000257109"/>
    </source>
</evidence>
<dbReference type="OrthoDB" id="1934635at2759"/>
<feature type="non-terminal residue" evidence="2">
    <location>
        <position position="1"/>
    </location>
</feature>
<keyword evidence="3" id="KW-1185">Reference proteome</keyword>
<dbReference type="PANTHER" id="PTHR35046">
    <property type="entry name" value="ZINC KNUCKLE (CCHC-TYPE) FAMILY PROTEIN"/>
    <property type="match status" value="1"/>
</dbReference>
<name>A0A371FQ38_MUCPR</name>
<feature type="region of interest" description="Disordered" evidence="1">
    <location>
        <begin position="116"/>
        <end position="158"/>
    </location>
</feature>
<dbReference type="Proteomes" id="UP000257109">
    <property type="component" value="Unassembled WGS sequence"/>
</dbReference>
<proteinExistence type="predicted"/>
<protein>
    <recommendedName>
        <fullName evidence="4">Retrotransposon gag domain-containing protein</fullName>
    </recommendedName>
</protein>
<evidence type="ECO:0000313" key="2">
    <source>
        <dbReference type="EMBL" id="RDX80464.1"/>
    </source>
</evidence>
<accession>A0A371FQ38</accession>
<dbReference type="EMBL" id="QJKJ01008217">
    <property type="protein sequence ID" value="RDX80464.1"/>
    <property type="molecule type" value="Genomic_DNA"/>
</dbReference>
<feature type="compositionally biased region" description="Basic and acidic residues" evidence="1">
    <location>
        <begin position="131"/>
        <end position="143"/>
    </location>
</feature>
<dbReference type="AlphaFoldDB" id="A0A371FQ38"/>
<comment type="caution">
    <text evidence="2">The sequence shown here is derived from an EMBL/GenBank/DDBJ whole genome shotgun (WGS) entry which is preliminary data.</text>
</comment>
<evidence type="ECO:0008006" key="4">
    <source>
        <dbReference type="Google" id="ProtNLM"/>
    </source>
</evidence>
<reference evidence="2" key="1">
    <citation type="submission" date="2018-05" db="EMBL/GenBank/DDBJ databases">
        <title>Draft genome of Mucuna pruriens seed.</title>
        <authorList>
            <person name="Nnadi N.E."/>
            <person name="Vos R."/>
            <person name="Hasami M.H."/>
            <person name="Devisetty U.K."/>
            <person name="Aguiy J.C."/>
        </authorList>
    </citation>
    <scope>NUCLEOTIDE SEQUENCE [LARGE SCALE GENOMIC DNA]</scope>
    <source>
        <strain evidence="2">JCA_2017</strain>
    </source>
</reference>
<gene>
    <name evidence="2" type="ORF">CR513_38981</name>
</gene>
<dbReference type="PANTHER" id="PTHR35046:SF9">
    <property type="entry name" value="RNA-DIRECTED DNA POLYMERASE"/>
    <property type="match status" value="1"/>
</dbReference>
<evidence type="ECO:0000256" key="1">
    <source>
        <dbReference type="SAM" id="MobiDB-lite"/>
    </source>
</evidence>